<dbReference type="Proteomes" id="UP000677305">
    <property type="component" value="Chromosome"/>
</dbReference>
<dbReference type="SMART" id="SM00900">
    <property type="entry name" value="FMN_bind"/>
    <property type="match status" value="1"/>
</dbReference>
<dbReference type="KEGG" id="vgu:HYG85_02510"/>
<dbReference type="Pfam" id="PF04205">
    <property type="entry name" value="FMN_bind"/>
    <property type="match status" value="1"/>
</dbReference>
<feature type="domain" description="FMN-binding" evidence="1">
    <location>
        <begin position="51"/>
        <end position="125"/>
    </location>
</feature>
<protein>
    <submittedName>
        <fullName evidence="2">FMN-binding protein</fullName>
    </submittedName>
</protein>
<dbReference type="Gene3D" id="3.90.1010.20">
    <property type="match status" value="1"/>
</dbReference>
<dbReference type="InterPro" id="IPR007329">
    <property type="entry name" value="FMN-bd"/>
</dbReference>
<dbReference type="RefSeq" id="WP_212692147.1">
    <property type="nucleotide sequence ID" value="NZ_CP058561.1"/>
</dbReference>
<accession>A0A8J8SAN0</accession>
<dbReference type="GO" id="GO:0010181">
    <property type="term" value="F:FMN binding"/>
    <property type="evidence" value="ECO:0007669"/>
    <property type="project" value="InterPro"/>
</dbReference>
<organism evidence="2 3">
    <name type="scientific">Vallitalea guaymasensis</name>
    <dbReference type="NCBI Taxonomy" id="1185412"/>
    <lineage>
        <taxon>Bacteria</taxon>
        <taxon>Bacillati</taxon>
        <taxon>Bacillota</taxon>
        <taxon>Clostridia</taxon>
        <taxon>Lachnospirales</taxon>
        <taxon>Vallitaleaceae</taxon>
        <taxon>Vallitalea</taxon>
    </lineage>
</organism>
<dbReference type="GO" id="GO:0016020">
    <property type="term" value="C:membrane"/>
    <property type="evidence" value="ECO:0007669"/>
    <property type="project" value="InterPro"/>
</dbReference>
<proteinExistence type="predicted"/>
<gene>
    <name evidence="2" type="ORF">HYG85_02510</name>
</gene>
<evidence type="ECO:0000313" key="3">
    <source>
        <dbReference type="Proteomes" id="UP000677305"/>
    </source>
</evidence>
<keyword evidence="3" id="KW-1185">Reference proteome</keyword>
<sequence>MKKLKKRSKVLLIILGILVIAFFAVKSIHVKEIEVSNIDLNTLEDGIYKGSHDSTLVKVRVSVEVENHTIKTIVIDEHQTGLGKKAEAMTEKIIEKQSLQVDGITGATVSSNAIKKAIEDALSKDQQ</sequence>
<dbReference type="EMBL" id="CP058561">
    <property type="protein sequence ID" value="QUH27847.1"/>
    <property type="molecule type" value="Genomic_DNA"/>
</dbReference>
<evidence type="ECO:0000259" key="1">
    <source>
        <dbReference type="SMART" id="SM00900"/>
    </source>
</evidence>
<reference evidence="2 3" key="1">
    <citation type="submission" date="2020-07" db="EMBL/GenBank/DDBJ databases">
        <title>Vallitalea guaymasensis genome.</title>
        <authorList>
            <person name="Postec A."/>
        </authorList>
    </citation>
    <scope>NUCLEOTIDE SEQUENCE [LARGE SCALE GENOMIC DNA]</scope>
    <source>
        <strain evidence="2 3">Ra1766G1</strain>
    </source>
</reference>
<dbReference type="AlphaFoldDB" id="A0A8J8SAN0"/>
<evidence type="ECO:0000313" key="2">
    <source>
        <dbReference type="EMBL" id="QUH27847.1"/>
    </source>
</evidence>
<name>A0A8J8SAN0_9FIRM</name>